<name>A0ABU2Q6T7_9ACTN</name>
<sequence>MDPRLIQTAVLGDPESDEPVFCPEDPEELKAFRLEHAGNTWWCGINLPGGCGRRLTTKLCT</sequence>
<keyword evidence="2" id="KW-1185">Reference proteome</keyword>
<evidence type="ECO:0000313" key="1">
    <source>
        <dbReference type="EMBL" id="MDT0400120.1"/>
    </source>
</evidence>
<evidence type="ECO:0000313" key="2">
    <source>
        <dbReference type="Proteomes" id="UP001183881"/>
    </source>
</evidence>
<dbReference type="EMBL" id="JAVRFA010000384">
    <property type="protein sequence ID" value="MDT0400120.1"/>
    <property type="molecule type" value="Genomic_DNA"/>
</dbReference>
<protein>
    <submittedName>
        <fullName evidence="1">Uncharacterized protein</fullName>
    </submittedName>
</protein>
<accession>A0ABU2Q6T7</accession>
<feature type="non-terminal residue" evidence="1">
    <location>
        <position position="61"/>
    </location>
</feature>
<organism evidence="1 2">
    <name type="scientific">Streptomyces edwardsiae</name>
    <dbReference type="NCBI Taxonomy" id="3075527"/>
    <lineage>
        <taxon>Bacteria</taxon>
        <taxon>Bacillati</taxon>
        <taxon>Actinomycetota</taxon>
        <taxon>Actinomycetes</taxon>
        <taxon>Kitasatosporales</taxon>
        <taxon>Streptomycetaceae</taxon>
        <taxon>Streptomyces</taxon>
    </lineage>
</organism>
<comment type="caution">
    <text evidence="1">The sequence shown here is derived from an EMBL/GenBank/DDBJ whole genome shotgun (WGS) entry which is preliminary data.</text>
</comment>
<reference evidence="2" key="1">
    <citation type="submission" date="2023-07" db="EMBL/GenBank/DDBJ databases">
        <title>30 novel species of actinomycetes from the DSMZ collection.</title>
        <authorList>
            <person name="Nouioui I."/>
        </authorList>
    </citation>
    <scope>NUCLEOTIDE SEQUENCE [LARGE SCALE GENOMIC DNA]</scope>
    <source>
        <strain evidence="2">DSM 41636</strain>
    </source>
</reference>
<proteinExistence type="predicted"/>
<dbReference type="Proteomes" id="UP001183881">
    <property type="component" value="Unassembled WGS sequence"/>
</dbReference>
<gene>
    <name evidence="1" type="ORF">RM705_36275</name>
</gene>